<feature type="compositionally biased region" description="Low complexity" evidence="1">
    <location>
        <begin position="11"/>
        <end position="32"/>
    </location>
</feature>
<feature type="region of interest" description="Disordered" evidence="1">
    <location>
        <begin position="46"/>
        <end position="93"/>
    </location>
</feature>
<feature type="compositionally biased region" description="Low complexity" evidence="1">
    <location>
        <begin position="76"/>
        <end position="93"/>
    </location>
</feature>
<name>A0A0U1LTM6_TALIS</name>
<reference evidence="2 3" key="1">
    <citation type="submission" date="2015-04" db="EMBL/GenBank/DDBJ databases">
        <authorList>
            <person name="Syromyatnikov M.Y."/>
            <person name="Popov V.N."/>
        </authorList>
    </citation>
    <scope>NUCLEOTIDE SEQUENCE [LARGE SCALE GENOMIC DNA]</scope>
    <source>
        <strain evidence="2">WF-38-12</strain>
    </source>
</reference>
<feature type="compositionally biased region" description="Polar residues" evidence="1">
    <location>
        <begin position="1"/>
        <end position="10"/>
    </location>
</feature>
<proteinExistence type="predicted"/>
<dbReference type="OrthoDB" id="4157208at2759"/>
<sequence>MNNNQRYNLRSSAQQQQPAPSMTTSLQSSSTTTSVVTGNSAFATSSTNISSLPTMTSNIPQSQYQGLSYGGAGNPQQVFASNQTQQQQTLQQQQQQHQHQYQLQQHAQAIQAQEAQAMGEDGAAATAPFLRDFTLVAEAVKRVQMDAVMTEMESITL</sequence>
<accession>A0A0U1LTM6</accession>
<gene>
    <name evidence="2" type="ORF">PISL3812_03129</name>
</gene>
<evidence type="ECO:0000313" key="3">
    <source>
        <dbReference type="Proteomes" id="UP000054383"/>
    </source>
</evidence>
<dbReference type="AlphaFoldDB" id="A0A0U1LTM6"/>
<protein>
    <submittedName>
        <fullName evidence="2">Uncharacterized protein</fullName>
    </submittedName>
</protein>
<keyword evidence="3" id="KW-1185">Reference proteome</keyword>
<evidence type="ECO:0000313" key="2">
    <source>
        <dbReference type="EMBL" id="CRG86126.1"/>
    </source>
</evidence>
<feature type="compositionally biased region" description="Polar residues" evidence="1">
    <location>
        <begin position="46"/>
        <end position="66"/>
    </location>
</feature>
<dbReference type="OMA" id="VQMDAVM"/>
<dbReference type="Proteomes" id="UP000054383">
    <property type="component" value="Unassembled WGS sequence"/>
</dbReference>
<evidence type="ECO:0000256" key="1">
    <source>
        <dbReference type="SAM" id="MobiDB-lite"/>
    </source>
</evidence>
<organism evidence="2 3">
    <name type="scientific">Talaromyces islandicus</name>
    <name type="common">Penicillium islandicum</name>
    <dbReference type="NCBI Taxonomy" id="28573"/>
    <lineage>
        <taxon>Eukaryota</taxon>
        <taxon>Fungi</taxon>
        <taxon>Dikarya</taxon>
        <taxon>Ascomycota</taxon>
        <taxon>Pezizomycotina</taxon>
        <taxon>Eurotiomycetes</taxon>
        <taxon>Eurotiomycetidae</taxon>
        <taxon>Eurotiales</taxon>
        <taxon>Trichocomaceae</taxon>
        <taxon>Talaromyces</taxon>
        <taxon>Talaromyces sect. Islandici</taxon>
    </lineage>
</organism>
<dbReference type="EMBL" id="CVMT01000002">
    <property type="protein sequence ID" value="CRG86126.1"/>
    <property type="molecule type" value="Genomic_DNA"/>
</dbReference>
<feature type="region of interest" description="Disordered" evidence="1">
    <location>
        <begin position="1"/>
        <end position="32"/>
    </location>
</feature>